<dbReference type="Proteomes" id="UP000663090">
    <property type="component" value="Chromosome"/>
</dbReference>
<protein>
    <recommendedName>
        <fullName evidence="4">Lipoprotein</fullName>
    </recommendedName>
</protein>
<evidence type="ECO:0008006" key="4">
    <source>
        <dbReference type="Google" id="ProtNLM"/>
    </source>
</evidence>
<name>A0ABX7N440_9BACT</name>
<dbReference type="RefSeq" id="WP_206714078.1">
    <property type="nucleotide sequence ID" value="NZ_CP071091.1"/>
</dbReference>
<keyword evidence="1" id="KW-0732">Signal</keyword>
<keyword evidence="3" id="KW-1185">Reference proteome</keyword>
<evidence type="ECO:0000256" key="1">
    <source>
        <dbReference type="SAM" id="SignalP"/>
    </source>
</evidence>
<feature type="signal peptide" evidence="1">
    <location>
        <begin position="1"/>
        <end position="23"/>
    </location>
</feature>
<accession>A0ABX7N440</accession>
<sequence length="157" mass="17008">MRKLLAYAGTALVIAAVLSWPMAAPSSEGERRQGDYHEECQSEGCDTEELRELYASYASECLDEGCSPEEVIELAGHPDAVDAMRAAFQQHGWRIDPKHFPACRLELTETSCALLALLCKDHYLCLDGAQESAWYGCGFCVGIGSCAAGGGSEKWVP</sequence>
<proteinExistence type="predicted"/>
<dbReference type="EMBL" id="CP071091">
    <property type="protein sequence ID" value="QSQ12349.1"/>
    <property type="molecule type" value="Genomic_DNA"/>
</dbReference>
<feature type="chain" id="PRO_5045894704" description="Lipoprotein" evidence="1">
    <location>
        <begin position="24"/>
        <end position="157"/>
    </location>
</feature>
<reference evidence="2 3" key="1">
    <citation type="submission" date="2021-02" db="EMBL/GenBank/DDBJ databases">
        <title>De Novo genome assembly of isolated myxobacteria.</title>
        <authorList>
            <person name="Stevens D.C."/>
        </authorList>
    </citation>
    <scope>NUCLEOTIDE SEQUENCE [LARGE SCALE GENOMIC DNA]</scope>
    <source>
        <strain evidence="2 3">SCHIC003</strain>
    </source>
</reference>
<organism evidence="2 3">
    <name type="scientific">Myxococcus landrumensis</name>
    <dbReference type="NCBI Taxonomy" id="2813577"/>
    <lineage>
        <taxon>Bacteria</taxon>
        <taxon>Pseudomonadati</taxon>
        <taxon>Myxococcota</taxon>
        <taxon>Myxococcia</taxon>
        <taxon>Myxococcales</taxon>
        <taxon>Cystobacterineae</taxon>
        <taxon>Myxococcaceae</taxon>
        <taxon>Myxococcus</taxon>
    </lineage>
</organism>
<evidence type="ECO:0000313" key="3">
    <source>
        <dbReference type="Proteomes" id="UP000663090"/>
    </source>
</evidence>
<gene>
    <name evidence="2" type="ORF">JY572_28855</name>
</gene>
<evidence type="ECO:0000313" key="2">
    <source>
        <dbReference type="EMBL" id="QSQ12349.1"/>
    </source>
</evidence>